<dbReference type="PANTHER" id="PTHR14155:SF263">
    <property type="entry name" value="E3 UBIQUITIN-PROTEIN LIGASE ATL6"/>
    <property type="match status" value="1"/>
</dbReference>
<dbReference type="Pfam" id="PF13639">
    <property type="entry name" value="zf-RING_2"/>
    <property type="match status" value="1"/>
</dbReference>
<feature type="transmembrane region" description="Helical" evidence="16">
    <location>
        <begin position="45"/>
        <end position="67"/>
    </location>
</feature>
<evidence type="ECO:0000259" key="18">
    <source>
        <dbReference type="PROSITE" id="PS50089"/>
    </source>
</evidence>
<evidence type="ECO:0000256" key="1">
    <source>
        <dbReference type="ARBA" id="ARBA00000900"/>
    </source>
</evidence>
<gene>
    <name evidence="19" type="ORF">SASPL_150776</name>
</gene>
<dbReference type="Proteomes" id="UP000298416">
    <property type="component" value="Unassembled WGS sequence"/>
</dbReference>
<evidence type="ECO:0000256" key="14">
    <source>
        <dbReference type="PROSITE-ProRule" id="PRU00175"/>
    </source>
</evidence>
<keyword evidence="6 16" id="KW-0812">Transmembrane</keyword>
<accession>A0A8X8Z2R7</accession>
<proteinExistence type="inferred from homology"/>
<evidence type="ECO:0000313" key="19">
    <source>
        <dbReference type="EMBL" id="KAG6389308.1"/>
    </source>
</evidence>
<sequence>MKSPRILFLQSLILLLSFAGAQLQPESTNGSPYYVGARISPVARTIIAGFIAVALLLWLFSICIENCTDAAMRVRHRTAAPAMRRGLSAAVVDAFPTFTYTEVKEHKIGKSVLECAVCLSEFEDHETLRLIPKCDHVFHPECIDTWLESHVTCPVCRANLTPQTGDEPVQPLEPAPAAVEGTSSRTGEIVIQIEGDDANPSPGFDLPLRSLRLRPVQTASARVVALDKFRSHSTGHLLVKPVENLDRFTLRLPNTVRKEMMDRTSSNRPGRCVATILSRTRSLRRGFRSEEWSGQWGFFSKGERVADEGEQKWGSSWSLLRIPSFVSLEPKTDIEAGLLSGAFLVSRFFSRVWTLLSLLTFNPFSKLAAANFSGDTAPWIVAFFGSSESYLFPSSRSQARLRVHENVKRFARNYTTLFFLFFACTL</sequence>
<feature type="chain" id="PRO_5036477157" description="RING-type E3 ubiquitin transferase" evidence="17">
    <location>
        <begin position="24"/>
        <end position="426"/>
    </location>
</feature>
<keyword evidence="5" id="KW-0808">Transferase</keyword>
<dbReference type="GO" id="GO:0008270">
    <property type="term" value="F:zinc ion binding"/>
    <property type="evidence" value="ECO:0007669"/>
    <property type="project" value="UniProtKB-KW"/>
</dbReference>
<dbReference type="InterPro" id="IPR053238">
    <property type="entry name" value="RING-H2_zinc_finger"/>
</dbReference>
<dbReference type="PROSITE" id="PS50089">
    <property type="entry name" value="ZF_RING_2"/>
    <property type="match status" value="1"/>
</dbReference>
<dbReference type="EC" id="2.3.2.27" evidence="4"/>
<keyword evidence="10" id="KW-0862">Zinc</keyword>
<keyword evidence="17" id="KW-0732">Signal</keyword>
<evidence type="ECO:0000256" key="7">
    <source>
        <dbReference type="ARBA" id="ARBA00022723"/>
    </source>
</evidence>
<comment type="similarity">
    <text evidence="13">Belongs to the RING-type zinc finger family. ATL subfamily.</text>
</comment>
<evidence type="ECO:0000256" key="15">
    <source>
        <dbReference type="SAM" id="MobiDB-lite"/>
    </source>
</evidence>
<evidence type="ECO:0000256" key="8">
    <source>
        <dbReference type="ARBA" id="ARBA00022771"/>
    </source>
</evidence>
<keyword evidence="7" id="KW-0479">Metal-binding</keyword>
<evidence type="ECO:0000256" key="17">
    <source>
        <dbReference type="SAM" id="SignalP"/>
    </source>
</evidence>
<dbReference type="SMART" id="SM00184">
    <property type="entry name" value="RING"/>
    <property type="match status" value="1"/>
</dbReference>
<reference evidence="19" key="2">
    <citation type="submission" date="2020-08" db="EMBL/GenBank/DDBJ databases">
        <title>Plant Genome Project.</title>
        <authorList>
            <person name="Zhang R.-G."/>
        </authorList>
    </citation>
    <scope>NUCLEOTIDE SEQUENCE</scope>
    <source>
        <strain evidence="19">Huo1</strain>
        <tissue evidence="19">Leaf</tissue>
    </source>
</reference>
<dbReference type="EMBL" id="PNBA02000020">
    <property type="protein sequence ID" value="KAG6389308.1"/>
    <property type="molecule type" value="Genomic_DNA"/>
</dbReference>
<dbReference type="FunFam" id="3.30.40.10:FF:000187">
    <property type="entry name" value="E3 ubiquitin-protein ligase ATL6"/>
    <property type="match status" value="1"/>
</dbReference>
<dbReference type="AlphaFoldDB" id="A0A8X8Z2R7"/>
<keyword evidence="9" id="KW-0833">Ubl conjugation pathway</keyword>
<comment type="caution">
    <text evidence="19">The sequence shown here is derived from an EMBL/GenBank/DDBJ whole genome shotgun (WGS) entry which is preliminary data.</text>
</comment>
<organism evidence="19">
    <name type="scientific">Salvia splendens</name>
    <name type="common">Scarlet sage</name>
    <dbReference type="NCBI Taxonomy" id="180675"/>
    <lineage>
        <taxon>Eukaryota</taxon>
        <taxon>Viridiplantae</taxon>
        <taxon>Streptophyta</taxon>
        <taxon>Embryophyta</taxon>
        <taxon>Tracheophyta</taxon>
        <taxon>Spermatophyta</taxon>
        <taxon>Magnoliopsida</taxon>
        <taxon>eudicotyledons</taxon>
        <taxon>Gunneridae</taxon>
        <taxon>Pentapetalae</taxon>
        <taxon>asterids</taxon>
        <taxon>lamiids</taxon>
        <taxon>Lamiales</taxon>
        <taxon>Lamiaceae</taxon>
        <taxon>Nepetoideae</taxon>
        <taxon>Mentheae</taxon>
        <taxon>Salviinae</taxon>
        <taxon>Salvia</taxon>
        <taxon>Salvia subgen. Calosphace</taxon>
        <taxon>core Calosphace</taxon>
    </lineage>
</organism>
<evidence type="ECO:0000256" key="5">
    <source>
        <dbReference type="ARBA" id="ARBA00022679"/>
    </source>
</evidence>
<keyword evidence="20" id="KW-1185">Reference proteome</keyword>
<comment type="subcellular location">
    <subcellularLocation>
        <location evidence="2">Membrane</location>
        <topology evidence="2">Single-pass membrane protein</topology>
    </subcellularLocation>
</comment>
<keyword evidence="8 14" id="KW-0863">Zinc-finger</keyword>
<dbReference type="PANTHER" id="PTHR14155">
    <property type="entry name" value="RING FINGER DOMAIN-CONTAINING"/>
    <property type="match status" value="1"/>
</dbReference>
<evidence type="ECO:0000256" key="4">
    <source>
        <dbReference type="ARBA" id="ARBA00012483"/>
    </source>
</evidence>
<dbReference type="SUPFAM" id="SSF57850">
    <property type="entry name" value="RING/U-box"/>
    <property type="match status" value="1"/>
</dbReference>
<evidence type="ECO:0000256" key="6">
    <source>
        <dbReference type="ARBA" id="ARBA00022692"/>
    </source>
</evidence>
<dbReference type="Gene3D" id="3.30.40.10">
    <property type="entry name" value="Zinc/RING finger domain, C3HC4 (zinc finger)"/>
    <property type="match status" value="1"/>
</dbReference>
<dbReference type="InterPro" id="IPR013083">
    <property type="entry name" value="Znf_RING/FYVE/PHD"/>
</dbReference>
<dbReference type="GO" id="GO:0016020">
    <property type="term" value="C:membrane"/>
    <property type="evidence" value="ECO:0007669"/>
    <property type="project" value="UniProtKB-SubCell"/>
</dbReference>
<evidence type="ECO:0000256" key="2">
    <source>
        <dbReference type="ARBA" id="ARBA00004167"/>
    </source>
</evidence>
<feature type="region of interest" description="Disordered" evidence="15">
    <location>
        <begin position="163"/>
        <end position="184"/>
    </location>
</feature>
<evidence type="ECO:0000313" key="20">
    <source>
        <dbReference type="Proteomes" id="UP000298416"/>
    </source>
</evidence>
<evidence type="ECO:0000256" key="12">
    <source>
        <dbReference type="ARBA" id="ARBA00023136"/>
    </source>
</evidence>
<feature type="domain" description="RING-type" evidence="18">
    <location>
        <begin position="115"/>
        <end position="157"/>
    </location>
</feature>
<evidence type="ECO:0000256" key="16">
    <source>
        <dbReference type="SAM" id="Phobius"/>
    </source>
</evidence>
<reference evidence="19" key="1">
    <citation type="submission" date="2018-01" db="EMBL/GenBank/DDBJ databases">
        <authorList>
            <person name="Mao J.F."/>
        </authorList>
    </citation>
    <scope>NUCLEOTIDE SEQUENCE</scope>
    <source>
        <strain evidence="19">Huo1</strain>
        <tissue evidence="19">Leaf</tissue>
    </source>
</reference>
<name>A0A8X8Z2R7_SALSN</name>
<evidence type="ECO:0000256" key="11">
    <source>
        <dbReference type="ARBA" id="ARBA00022989"/>
    </source>
</evidence>
<evidence type="ECO:0000256" key="13">
    <source>
        <dbReference type="ARBA" id="ARBA00024209"/>
    </source>
</evidence>
<protein>
    <recommendedName>
        <fullName evidence="4">RING-type E3 ubiquitin transferase</fullName>
        <ecNumber evidence="4">2.3.2.27</ecNumber>
    </recommendedName>
</protein>
<keyword evidence="12 16" id="KW-0472">Membrane</keyword>
<evidence type="ECO:0000256" key="10">
    <source>
        <dbReference type="ARBA" id="ARBA00022833"/>
    </source>
</evidence>
<dbReference type="InterPro" id="IPR001841">
    <property type="entry name" value="Znf_RING"/>
</dbReference>
<evidence type="ECO:0000256" key="3">
    <source>
        <dbReference type="ARBA" id="ARBA00004906"/>
    </source>
</evidence>
<keyword evidence="11 16" id="KW-1133">Transmembrane helix</keyword>
<comment type="pathway">
    <text evidence="3">Protein modification; protein ubiquitination.</text>
</comment>
<feature type="signal peptide" evidence="17">
    <location>
        <begin position="1"/>
        <end position="23"/>
    </location>
</feature>
<evidence type="ECO:0000256" key="9">
    <source>
        <dbReference type="ARBA" id="ARBA00022786"/>
    </source>
</evidence>
<comment type="catalytic activity">
    <reaction evidence="1">
        <text>S-ubiquitinyl-[E2 ubiquitin-conjugating enzyme]-L-cysteine + [acceptor protein]-L-lysine = [E2 ubiquitin-conjugating enzyme]-L-cysteine + N(6)-ubiquitinyl-[acceptor protein]-L-lysine.</text>
        <dbReference type="EC" id="2.3.2.27"/>
    </reaction>
</comment>
<dbReference type="CDD" id="cd16461">
    <property type="entry name" value="RING-H2_EL5-like"/>
    <property type="match status" value="1"/>
</dbReference>
<dbReference type="GO" id="GO:0061630">
    <property type="term" value="F:ubiquitin protein ligase activity"/>
    <property type="evidence" value="ECO:0007669"/>
    <property type="project" value="UniProtKB-EC"/>
</dbReference>